<name>Q6UCQ0_9PROT</name>
<protein>
    <submittedName>
        <fullName evidence="2">Uncharacterized protein</fullName>
    </submittedName>
</protein>
<evidence type="ECO:0000313" key="2">
    <source>
        <dbReference type="EMBL" id="AAR05340.1"/>
    </source>
</evidence>
<evidence type="ECO:0000256" key="1">
    <source>
        <dbReference type="SAM" id="SignalP"/>
    </source>
</evidence>
<reference evidence="2" key="1">
    <citation type="journal article" date="2003" name="Proc. Natl. Acad. Sci. U.S.A.">
        <title>Proteorhodopsin genes are distributed among divergent marine bacterial taxa.</title>
        <authorList>
            <person name="De La Torre J.R."/>
            <person name="Christianson L.M."/>
            <person name="Beja O."/>
            <person name="Suzuki M.T."/>
            <person name="Karl D.M."/>
            <person name="Heidelberg J."/>
            <person name="DeLong E.F."/>
        </authorList>
    </citation>
    <scope>NUCLEOTIDE SEQUENCE</scope>
</reference>
<sequence length="286" mass="30072">MARLSIKHLYLILVMSLSATYFLNADSHVDSCTITGGIYDKTEVIDDNYCASAPAAYEIIAYELYLCTSEPAAPTTTAVMDLSNCYKNWELSSGATLSVQQNATVDVPGTMTRPPNGTYTHGVMLIDNSFGITASLQFNEAVTDQDGNSGVYCGTKSGSGTYGTGAVPSGTSECGASEITAGKFTELLTSFDSESFEGTAEGENLNGTSASIKGYLIDTNSYLAENDADVDKLIGAATFASPVNFTESTTTITMSFNVGEGMSMYNNGADRIVFGSGPFQAVISTD</sequence>
<keyword evidence="1" id="KW-0732">Signal</keyword>
<proteinExistence type="predicted"/>
<organism evidence="2">
    <name type="scientific">uncultured marine alpha proteobacterium HOT2C01</name>
    <dbReference type="NCBI Taxonomy" id="248049"/>
    <lineage>
        <taxon>Bacteria</taxon>
        <taxon>Pseudomonadati</taxon>
        <taxon>Pseudomonadota</taxon>
        <taxon>Alphaproteobacteria</taxon>
        <taxon>environmental samples</taxon>
    </lineage>
</organism>
<accession>Q6UCQ0</accession>
<gene>
    <name evidence="2" type="ORF">HOT2C01.30</name>
</gene>
<dbReference type="AlphaFoldDB" id="Q6UCQ0"/>
<feature type="signal peptide" evidence="1">
    <location>
        <begin position="1"/>
        <end position="25"/>
    </location>
</feature>
<dbReference type="EMBL" id="AY372455">
    <property type="protein sequence ID" value="AAR05340.1"/>
    <property type="molecule type" value="Genomic_DNA"/>
</dbReference>
<reference evidence="2" key="2">
    <citation type="submission" date="2017-01" db="EMBL/GenBank/DDBJ databases">
        <authorList>
            <person name="Mah S.A."/>
            <person name="Swanson W.J."/>
            <person name="Moy G.W."/>
            <person name="Vacquier V.D."/>
        </authorList>
    </citation>
    <scope>NUCLEOTIDE SEQUENCE</scope>
</reference>
<feature type="chain" id="PRO_5004281231" evidence="1">
    <location>
        <begin position="26"/>
        <end position="286"/>
    </location>
</feature>